<organism evidence="1 2">
    <name type="scientific">Sediminibacterium goheungense</name>
    <dbReference type="NCBI Taxonomy" id="1086393"/>
    <lineage>
        <taxon>Bacteria</taxon>
        <taxon>Pseudomonadati</taxon>
        <taxon>Bacteroidota</taxon>
        <taxon>Chitinophagia</taxon>
        <taxon>Chitinophagales</taxon>
        <taxon>Chitinophagaceae</taxon>
        <taxon>Sediminibacterium</taxon>
    </lineage>
</organism>
<comment type="caution">
    <text evidence="1">The sequence shown here is derived from an EMBL/GenBank/DDBJ whole genome shotgun (WGS) entry which is preliminary data.</text>
</comment>
<dbReference type="PROSITE" id="PS51257">
    <property type="entry name" value="PROKAR_LIPOPROTEIN"/>
    <property type="match status" value="1"/>
</dbReference>
<reference evidence="1 2" key="1">
    <citation type="submission" date="2019-03" db="EMBL/GenBank/DDBJ databases">
        <title>Genomic Encyclopedia of Archaeal and Bacterial Type Strains, Phase II (KMG-II): from individual species to whole genera.</title>
        <authorList>
            <person name="Goeker M."/>
        </authorList>
    </citation>
    <scope>NUCLEOTIDE SEQUENCE [LARGE SCALE GENOMIC DNA]</scope>
    <source>
        <strain evidence="1 2">DSM 28323</strain>
    </source>
</reference>
<accession>A0A4R6ITI3</accession>
<dbReference type="RefSeq" id="WP_133475411.1">
    <property type="nucleotide sequence ID" value="NZ_SNWP01000013.1"/>
</dbReference>
<keyword evidence="2" id="KW-1185">Reference proteome</keyword>
<gene>
    <name evidence="1" type="ORF">BC659_2830</name>
</gene>
<dbReference type="AlphaFoldDB" id="A0A4R6ITI3"/>
<dbReference type="EMBL" id="SNWP01000013">
    <property type="protein sequence ID" value="TDO25296.1"/>
    <property type="molecule type" value="Genomic_DNA"/>
</dbReference>
<dbReference type="Proteomes" id="UP000295741">
    <property type="component" value="Unassembled WGS sequence"/>
</dbReference>
<dbReference type="OrthoDB" id="9763001at2"/>
<evidence type="ECO:0000313" key="1">
    <source>
        <dbReference type="EMBL" id="TDO25296.1"/>
    </source>
</evidence>
<evidence type="ECO:0000313" key="2">
    <source>
        <dbReference type="Proteomes" id="UP000295741"/>
    </source>
</evidence>
<name>A0A4R6ITI3_9BACT</name>
<protein>
    <submittedName>
        <fullName evidence="1">Uncharacterized protein</fullName>
    </submittedName>
</protein>
<sequence length="133" mass="14766">MKKFLLMLGMAAMTMLLSCTKEDEEKPEEGDAFAVSYVDGLCGSMILSIEDKRYYDLGERGFVHKGVKYESAFLTSAPCKQSLARVLTATNSERATFMVRITDNPPVCESNGVTCMALFSPSPNKFHHIVVLR</sequence>
<proteinExistence type="predicted"/>